<keyword evidence="2" id="KW-1185">Reference proteome</keyword>
<dbReference type="RefSeq" id="YP_008003637.1">
    <property type="nucleotide sequence ID" value="NC_021246.1"/>
</dbReference>
<sequence>MAEYIILYNCDDNIKSYKDIDITNDINIYITSDDYIIKEELDSYESPVYKIINYDNSDEIDYDCDLILIPKHVEITNYSDKLKKILEDKTEIIIVSKFNANLPNIIKDMEVDGNITYYNDFKYIIDITNFIFTKNYLKKINSIKVTKYEDIL</sequence>
<evidence type="ECO:0000313" key="2">
    <source>
        <dbReference type="Proteomes" id="UP000792671"/>
    </source>
</evidence>
<dbReference type="EMBL" id="HF679134">
    <property type="protein sequence ID" value="CCU56318.1"/>
    <property type="molecule type" value="Genomic_DNA"/>
</dbReference>
<protein>
    <submittedName>
        <fullName evidence="1">Uncharacterized protein</fullName>
    </submittedName>
</protein>
<accession>A0A916NYD7</accession>
<dbReference type="KEGG" id="vg:15613742"/>
<gene>
    <name evidence="1" type="ORF">MYSEV_120</name>
</gene>
<name>A0A916NYD7_9POXV</name>
<proteinExistence type="predicted"/>
<evidence type="ECO:0000313" key="1">
    <source>
        <dbReference type="EMBL" id="CCU56318.1"/>
    </source>
</evidence>
<dbReference type="Proteomes" id="UP000792671">
    <property type="component" value="Genome"/>
</dbReference>
<dbReference type="GeneID" id="15613742"/>
<organism evidence="1 2">
    <name type="scientific">Mythimna separata entomopoxvirus 'L'</name>
    <dbReference type="NCBI Taxonomy" id="1293572"/>
    <lineage>
        <taxon>Viruses</taxon>
        <taxon>Varidnaviria</taxon>
        <taxon>Bamfordvirae</taxon>
        <taxon>Nucleocytoviricota</taxon>
        <taxon>Pokkesviricetes</taxon>
        <taxon>Chitovirales</taxon>
        <taxon>Poxviridae</taxon>
        <taxon>Entomopoxvirinae</taxon>
        <taxon>Betaentomopoxvirus</taxon>
        <taxon>Betaentomopoxvirus mseparata</taxon>
        <taxon>Mythimna separata entomopoxvirus</taxon>
    </lineage>
</organism>
<dbReference type="OrthoDB" id="28598at10239"/>
<reference evidence="1 2" key="1">
    <citation type="journal article" date="2013" name="J. Virol.">
        <title>New Insights into the Evolution of Entomopoxvirinae from the Complete Genome Sequences of Four Entomopoxviruses Infecting Adoxophyes honmai, Choristoneura biennis, Choristoneura rosaceana, and Mythimna separata.</title>
        <authorList>
            <person name="Theze J."/>
            <person name="Takatsuka J."/>
            <person name="Li Z."/>
            <person name="Gallais J."/>
            <person name="Doucet D."/>
            <person name="Arif B."/>
            <person name="Nakai M."/>
            <person name="Herniou E.A."/>
        </authorList>
    </citation>
    <scope>NUCLEOTIDE SEQUENCE [LARGE SCALE GENOMIC DNA]</scope>
</reference>